<comment type="caution">
    <text evidence="1">The sequence shown here is derived from an EMBL/GenBank/DDBJ whole genome shotgun (WGS) entry which is preliminary data.</text>
</comment>
<reference evidence="1" key="1">
    <citation type="submission" date="2019-08" db="EMBL/GenBank/DDBJ databases">
        <authorList>
            <person name="Kucharzyk K."/>
            <person name="Murdoch R.W."/>
            <person name="Higgins S."/>
            <person name="Loffler F."/>
        </authorList>
    </citation>
    <scope>NUCLEOTIDE SEQUENCE</scope>
</reference>
<gene>
    <name evidence="1" type="primary">susC_103</name>
    <name evidence="1" type="ORF">SDC9_69234</name>
</gene>
<protein>
    <submittedName>
        <fullName evidence="1">TonB-dependent receptor SusC</fullName>
    </submittedName>
</protein>
<name>A0A644Y2P9_9ZZZZ</name>
<sequence>MNQKMFDENPKEATSNVGDAMYRDVNGDKVITSDDRTEIGNAEPDFYYGINNTFSYKNFDLGILIQGSYGGEILNIGKRYYENLEGNQNQLRTVLNRWKSEEDPGDGWMPRVRSTPTGQTSQVSSRWVEDGSYLRVNNITFGYSFSNRILSRVNIENLRIYLSAQNPILITKYSGFNPEVNTSENTVHAGSDHGVYPTSKSYSFGLNITF</sequence>
<dbReference type="EMBL" id="VSSQ01003883">
    <property type="protein sequence ID" value="MPM22776.1"/>
    <property type="molecule type" value="Genomic_DNA"/>
</dbReference>
<organism evidence="1">
    <name type="scientific">bioreactor metagenome</name>
    <dbReference type="NCBI Taxonomy" id="1076179"/>
    <lineage>
        <taxon>unclassified sequences</taxon>
        <taxon>metagenomes</taxon>
        <taxon>ecological metagenomes</taxon>
    </lineage>
</organism>
<evidence type="ECO:0000313" key="1">
    <source>
        <dbReference type="EMBL" id="MPM22776.1"/>
    </source>
</evidence>
<accession>A0A644Y2P9</accession>
<keyword evidence="1" id="KW-0675">Receptor</keyword>
<proteinExistence type="predicted"/>
<dbReference type="AlphaFoldDB" id="A0A644Y2P9"/>